<keyword evidence="5" id="KW-0678">Repressor</keyword>
<comment type="caution">
    <text evidence="25">The sequence shown here is derived from an EMBL/GenBank/DDBJ whole genome shotgun (WGS) entry which is preliminary data.</text>
</comment>
<dbReference type="OrthoDB" id="10004495at2759"/>
<proteinExistence type="inferred from homology"/>
<dbReference type="OMA" id="IFDPADH"/>
<feature type="repeat" description="Solcar" evidence="21">
    <location>
        <begin position="291"/>
        <end position="375"/>
    </location>
</feature>
<keyword evidence="16" id="KW-1133">Transmembrane helix</keyword>
<evidence type="ECO:0000256" key="8">
    <source>
        <dbReference type="ARBA" id="ARBA00022692"/>
    </source>
</evidence>
<evidence type="ECO:0000256" key="3">
    <source>
        <dbReference type="ARBA" id="ARBA00006375"/>
    </source>
</evidence>
<comment type="similarity">
    <text evidence="3">Belongs to the mitochondrial carrier (TC 2.A.29) family.</text>
</comment>
<keyword evidence="7" id="KW-0597">Phosphoprotein</keyword>
<feature type="domain" description="SAMD1-like winged helix (WH)" evidence="24">
    <location>
        <begin position="405"/>
        <end position="481"/>
    </location>
</feature>
<dbReference type="Gene3D" id="3.30.40.10">
    <property type="entry name" value="Zinc/RING finger domain, C3HC4 (zinc finger)"/>
    <property type="match status" value="1"/>
</dbReference>
<dbReference type="InterPro" id="IPR013761">
    <property type="entry name" value="SAM/pointed_sf"/>
</dbReference>
<dbReference type="InterPro" id="IPR013083">
    <property type="entry name" value="Znf_RING/FYVE/PHD"/>
</dbReference>
<dbReference type="Pfam" id="PF00153">
    <property type="entry name" value="Mito_carr"/>
    <property type="match status" value="4"/>
</dbReference>
<evidence type="ECO:0000256" key="1">
    <source>
        <dbReference type="ARBA" id="ARBA00004123"/>
    </source>
</evidence>
<name>A0A226EKI4_FOLCA</name>
<evidence type="ECO:0000256" key="18">
    <source>
        <dbReference type="ARBA" id="ARBA00023136"/>
    </source>
</evidence>
<evidence type="ECO:0000313" key="25">
    <source>
        <dbReference type="EMBL" id="OXA57261.1"/>
    </source>
</evidence>
<keyword evidence="9" id="KW-0479">Metal-binding</keyword>
<dbReference type="PROSITE" id="PS50016">
    <property type="entry name" value="ZF_PHD_2"/>
    <property type="match status" value="2"/>
</dbReference>
<keyword evidence="14" id="KW-0832">Ubl conjugation</keyword>
<organism evidence="25 26">
    <name type="scientific">Folsomia candida</name>
    <name type="common">Springtail</name>
    <dbReference type="NCBI Taxonomy" id="158441"/>
    <lineage>
        <taxon>Eukaryota</taxon>
        <taxon>Metazoa</taxon>
        <taxon>Ecdysozoa</taxon>
        <taxon>Arthropoda</taxon>
        <taxon>Hexapoda</taxon>
        <taxon>Collembola</taxon>
        <taxon>Entomobryomorpha</taxon>
        <taxon>Isotomoidea</taxon>
        <taxon>Isotomidae</taxon>
        <taxon>Proisotominae</taxon>
        <taxon>Folsomia</taxon>
    </lineage>
</organism>
<keyword evidence="6" id="KW-1017">Isopeptide bond</keyword>
<feature type="compositionally biased region" description="Polar residues" evidence="22">
    <location>
        <begin position="800"/>
        <end position="816"/>
    </location>
</feature>
<keyword evidence="19" id="KW-0539">Nucleus</keyword>
<dbReference type="InterPro" id="IPR023395">
    <property type="entry name" value="MCP_dom_sf"/>
</dbReference>
<evidence type="ECO:0000256" key="10">
    <source>
        <dbReference type="ARBA" id="ARBA00022737"/>
    </source>
</evidence>
<dbReference type="FunFam" id="1.50.40.10:FF:000028">
    <property type="entry name" value="Solute carrier family 25 member 33"/>
    <property type="match status" value="1"/>
</dbReference>
<sequence length="1280" mass="141895">MSQRDTFIHLIAGGIAGTAGAVVTCPLEVVKTRLQSSNPVFGNPNTPGGAVFVNGPPRGRSSSLPSHNQHRHHLHTLSADRSHIRSSTKRLISTCVNCGRNSHILAVARSIPPNPVPTSSSGSSTVPKQLGLVQCLRLIIEKEGPRALFKGLGPNIVGVAPSRAIYFCSYSQSKKTLNQIFPPDSPIVHIFSAATAGFVSCTATNPVWFVKTRLQLDHNRQQSISETIRKIYKQGGILGFYKGITASYMGISETVIHFVIYEAVKKRLNQWSRSNETLADAERNPDEKTSKDFFQFMAAGAISKTVASVVAYPHEVARTRLREEGSKYKSFWQTLSLTRQEEGYRGLYRGLMTQLIRQIPNTAIMMSTYEATVYLFTKYLPSNSDSSNIVSNVDLINNDDGCCDVTETKVDPLRQHILEAVECLRQRKCRPDRESITHYVLRKFGSNINEINNELENCVDINILIKVEYKGTTSYRSPHSFDTKNSPLLTKHSKILNSSRTTRLILTGINELLVKDPNYTTSGVPFGELRHKLVELDGVRFTDESMSVALEREISCGGINMAKSDYLTESLRIFPKDLPVPSDMHLVISLNPDDSVEIEREKKLKKPRKMNLEGTEGGTTIKRPRKSTSKQPEVEQQEGEIDDQIPGDNSELVGLSEDGEEEHEGGEMNPPAPRNDFPKLVPVGRKIVAEKVAEQIRKSYESTTEFETTSQMMIKLAEAVVSKQVETTAVSEQHAKGPSLVLASSIVNHSSDDDMKKETEEDNLTQSNGEAEKLMEISTNMSDEETNTAGGAKKKRGRTSAKQNNNKMPVSATAVTPPSRKGKSENSETTPKSKVAEKPTPIMTSPPPQQQGLTRSKRDKRKKQVFDPSDLPNTYSRTANKPTRLSDTTLLTKKPEACSSVSNKRKRKSVPAIVDELPPPPTTKKASVSKGLRRKAESSNIVINSTNKTKLESSDGSNEMEIIEEQHSNKNNTEISLSKSSPIDVKIEHAILVCSYCQTSQKIDTATDVEDDFLSCSSCNSHFHPTCMDYSPELTNRIKEFITLRNMNWSCIQCKLCKICNAKVMERPNSELQPVQGATKEVKTYSSTALEVILPREILLCENCDAGFHAKCNGEIISRESESAWVCSACIAEKHQSLPDPPAPDLTSPASKTGRNNRKSPEVKKVVKSEPSSIVPDHPSSSTSSANVSNSFPDDLRLWSKEEVERYFIHKGLKEEASNLLHLEVDGYALLLLQREDIVSGMGFRLGPALKVYRLINELQLKAPMQPHCTWPELEGEKAD</sequence>
<evidence type="ECO:0000256" key="14">
    <source>
        <dbReference type="ARBA" id="ARBA00022843"/>
    </source>
</evidence>
<evidence type="ECO:0000256" key="15">
    <source>
        <dbReference type="ARBA" id="ARBA00022853"/>
    </source>
</evidence>
<feature type="domain" description="PHD-type" evidence="23">
    <location>
        <begin position="991"/>
        <end position="1057"/>
    </location>
</feature>
<feature type="compositionally biased region" description="Basic and acidic residues" evidence="22">
    <location>
        <begin position="750"/>
        <end position="759"/>
    </location>
</feature>
<keyword evidence="8 21" id="KW-0812">Transmembrane</keyword>
<keyword evidence="4" id="KW-0813">Transport</keyword>
<dbReference type="GO" id="GO:0003677">
    <property type="term" value="F:DNA binding"/>
    <property type="evidence" value="ECO:0007669"/>
    <property type="project" value="InterPro"/>
</dbReference>
<feature type="compositionally biased region" description="Basic and acidic residues" evidence="22">
    <location>
        <begin position="1159"/>
        <end position="1168"/>
    </location>
</feature>
<dbReference type="GO" id="GO:0008270">
    <property type="term" value="F:zinc ion binding"/>
    <property type="evidence" value="ECO:0007669"/>
    <property type="project" value="UniProtKB-KW"/>
</dbReference>
<keyword evidence="12" id="KW-0999">Mitochondrion inner membrane</keyword>
<evidence type="ECO:0000256" key="2">
    <source>
        <dbReference type="ARBA" id="ARBA00004448"/>
    </source>
</evidence>
<evidence type="ECO:0000256" key="9">
    <source>
        <dbReference type="ARBA" id="ARBA00022723"/>
    </source>
</evidence>
<dbReference type="PROSITE" id="PS52014">
    <property type="entry name" value="SAMD1_WH"/>
    <property type="match status" value="1"/>
</dbReference>
<dbReference type="Pfam" id="PF21524">
    <property type="entry name" value="SAMD1_WH"/>
    <property type="match status" value="1"/>
</dbReference>
<dbReference type="GO" id="GO:0005743">
    <property type="term" value="C:mitochondrial inner membrane"/>
    <property type="evidence" value="ECO:0007669"/>
    <property type="project" value="UniProtKB-SubCell"/>
</dbReference>
<dbReference type="Gene3D" id="1.50.40.10">
    <property type="entry name" value="Mitochondrial carrier domain"/>
    <property type="match status" value="2"/>
</dbReference>
<keyword evidence="26" id="KW-1185">Reference proteome</keyword>
<comment type="subcellular location">
    <subcellularLocation>
        <location evidence="2">Mitochondrion inner membrane</location>
        <topology evidence="2">Multi-pass membrane protein</topology>
    </subcellularLocation>
    <subcellularLocation>
        <location evidence="1">Nucleus</location>
    </subcellularLocation>
</comment>
<evidence type="ECO:0000256" key="4">
    <source>
        <dbReference type="ARBA" id="ARBA00022448"/>
    </source>
</evidence>
<dbReference type="SMART" id="SM00249">
    <property type="entry name" value="PHD"/>
    <property type="match status" value="2"/>
</dbReference>
<dbReference type="InterPro" id="IPR019787">
    <property type="entry name" value="Znf_PHD-finger"/>
</dbReference>
<dbReference type="InterPro" id="IPR001965">
    <property type="entry name" value="Znf_PHD"/>
</dbReference>
<evidence type="ECO:0000256" key="16">
    <source>
        <dbReference type="ARBA" id="ARBA00022989"/>
    </source>
</evidence>
<keyword evidence="13" id="KW-0862">Zinc</keyword>
<accession>A0A226EKI4</accession>
<feature type="repeat" description="Solcar" evidence="21">
    <location>
        <begin position="184"/>
        <end position="267"/>
    </location>
</feature>
<evidence type="ECO:0000256" key="5">
    <source>
        <dbReference type="ARBA" id="ARBA00022491"/>
    </source>
</evidence>
<feature type="region of interest" description="Disordered" evidence="22">
    <location>
        <begin position="1138"/>
        <end position="1191"/>
    </location>
</feature>
<feature type="domain" description="PHD-type" evidence="23">
    <location>
        <begin position="1054"/>
        <end position="1133"/>
    </location>
</feature>
<feature type="region of interest" description="Disordered" evidence="22">
    <location>
        <begin position="730"/>
        <end position="936"/>
    </location>
</feature>
<reference evidence="25 26" key="1">
    <citation type="submission" date="2015-12" db="EMBL/GenBank/DDBJ databases">
        <title>The genome of Folsomia candida.</title>
        <authorList>
            <person name="Faddeeva A."/>
            <person name="Derks M.F."/>
            <person name="Anvar Y."/>
            <person name="Smit S."/>
            <person name="Van Straalen N."/>
            <person name="Roelofs D."/>
        </authorList>
    </citation>
    <scope>NUCLEOTIDE SEQUENCE [LARGE SCALE GENOMIC DNA]</scope>
    <source>
        <strain evidence="25 26">VU population</strain>
        <tissue evidence="25">Whole body</tissue>
    </source>
</reference>
<evidence type="ECO:0000313" key="26">
    <source>
        <dbReference type="Proteomes" id="UP000198287"/>
    </source>
</evidence>
<dbReference type="Proteomes" id="UP000198287">
    <property type="component" value="Unassembled WGS sequence"/>
</dbReference>
<dbReference type="GO" id="GO:0015218">
    <property type="term" value="F:pyrimidine nucleotide transmembrane transporter activity"/>
    <property type="evidence" value="ECO:0007669"/>
    <property type="project" value="InterPro"/>
</dbReference>
<evidence type="ECO:0000256" key="19">
    <source>
        <dbReference type="ARBA" id="ARBA00023242"/>
    </source>
</evidence>
<evidence type="ECO:0000256" key="13">
    <source>
        <dbReference type="ARBA" id="ARBA00022833"/>
    </source>
</evidence>
<evidence type="ECO:0000256" key="21">
    <source>
        <dbReference type="PROSITE-ProRule" id="PRU00282"/>
    </source>
</evidence>
<dbReference type="SUPFAM" id="SSF103506">
    <property type="entry name" value="Mitochondrial carrier"/>
    <property type="match status" value="1"/>
</dbReference>
<protein>
    <submittedName>
        <fullName evidence="25">Uncharacterized protein</fullName>
    </submittedName>
</protein>
<dbReference type="InterPro" id="IPR011011">
    <property type="entry name" value="Znf_FYVE_PHD"/>
</dbReference>
<evidence type="ECO:0000256" key="12">
    <source>
        <dbReference type="ARBA" id="ARBA00022792"/>
    </source>
</evidence>
<feature type="repeat" description="Solcar" evidence="21">
    <location>
        <begin position="4"/>
        <end position="176"/>
    </location>
</feature>
<feature type="compositionally biased region" description="Polar residues" evidence="22">
    <location>
        <begin position="871"/>
        <end position="891"/>
    </location>
</feature>
<dbReference type="SUPFAM" id="SSF57903">
    <property type="entry name" value="FYVE/PHD zinc finger"/>
    <property type="match status" value="2"/>
</dbReference>
<dbReference type="GO" id="GO:1990519">
    <property type="term" value="P:pyrimidine nucleotide import into mitochondrion"/>
    <property type="evidence" value="ECO:0007669"/>
    <property type="project" value="TreeGrafter"/>
</dbReference>
<dbReference type="PANTHER" id="PTHR45829">
    <property type="entry name" value="MITOCHONDRIAL CARRIER PROTEIN RIM2"/>
    <property type="match status" value="1"/>
</dbReference>
<dbReference type="STRING" id="158441.A0A226EKI4"/>
<evidence type="ECO:0000256" key="20">
    <source>
        <dbReference type="PROSITE-ProRule" id="PRU00146"/>
    </source>
</evidence>
<dbReference type="EMBL" id="LNIX01000003">
    <property type="protein sequence ID" value="OXA57261.1"/>
    <property type="molecule type" value="Genomic_DNA"/>
</dbReference>
<evidence type="ECO:0000259" key="23">
    <source>
        <dbReference type="PROSITE" id="PS50016"/>
    </source>
</evidence>
<dbReference type="InterPro" id="IPR048589">
    <property type="entry name" value="SAMD1-like_WH"/>
</dbReference>
<feature type="region of interest" description="Disordered" evidence="22">
    <location>
        <begin position="600"/>
        <end position="677"/>
    </location>
</feature>
<dbReference type="PANTHER" id="PTHR45829:SF4">
    <property type="entry name" value="MITOCHONDRIAL CARRIER PROTEIN RIM2"/>
    <property type="match status" value="1"/>
</dbReference>
<keyword evidence="17" id="KW-0496">Mitochondrion</keyword>
<dbReference type="GO" id="GO:0005634">
    <property type="term" value="C:nucleus"/>
    <property type="evidence" value="ECO:0007669"/>
    <property type="project" value="UniProtKB-SubCell"/>
</dbReference>
<evidence type="ECO:0000256" key="11">
    <source>
        <dbReference type="ARBA" id="ARBA00022771"/>
    </source>
</evidence>
<evidence type="ECO:0000256" key="17">
    <source>
        <dbReference type="ARBA" id="ARBA00023128"/>
    </source>
</evidence>
<keyword evidence="11 20" id="KW-0863">Zinc-finger</keyword>
<evidence type="ECO:0000256" key="7">
    <source>
        <dbReference type="ARBA" id="ARBA00022553"/>
    </source>
</evidence>
<dbReference type="Gene3D" id="1.10.150.50">
    <property type="entry name" value="Transcription Factor, Ets-1"/>
    <property type="match status" value="1"/>
</dbReference>
<dbReference type="GO" id="GO:0006325">
    <property type="term" value="P:chromatin organization"/>
    <property type="evidence" value="ECO:0007669"/>
    <property type="project" value="UniProtKB-KW"/>
</dbReference>
<gene>
    <name evidence="25" type="ORF">Fcan01_07738</name>
</gene>
<dbReference type="Pfam" id="PF00628">
    <property type="entry name" value="PHD"/>
    <property type="match status" value="2"/>
</dbReference>
<evidence type="ECO:0000259" key="24">
    <source>
        <dbReference type="PROSITE" id="PS52014"/>
    </source>
</evidence>
<dbReference type="InterPro" id="IPR049562">
    <property type="entry name" value="SLC25A33/36-like"/>
</dbReference>
<keyword evidence="18 21" id="KW-0472">Membrane</keyword>
<keyword evidence="15" id="KW-0156">Chromatin regulator</keyword>
<dbReference type="SUPFAM" id="SSF47769">
    <property type="entry name" value="SAM/Pointed domain"/>
    <property type="match status" value="1"/>
</dbReference>
<evidence type="ECO:0000256" key="22">
    <source>
        <dbReference type="SAM" id="MobiDB-lite"/>
    </source>
</evidence>
<dbReference type="PROSITE" id="PS50920">
    <property type="entry name" value="SOLCAR"/>
    <property type="match status" value="3"/>
</dbReference>
<dbReference type="AlphaFoldDB" id="A0A226EKI4"/>
<evidence type="ECO:0000256" key="6">
    <source>
        <dbReference type="ARBA" id="ARBA00022499"/>
    </source>
</evidence>
<feature type="compositionally biased region" description="Low complexity" evidence="22">
    <location>
        <begin position="1169"/>
        <end position="1191"/>
    </location>
</feature>
<keyword evidence="10" id="KW-0677">Repeat</keyword>
<dbReference type="InterPro" id="IPR018108">
    <property type="entry name" value="MCP_transmembrane"/>
</dbReference>
<feature type="compositionally biased region" description="Acidic residues" evidence="22">
    <location>
        <begin position="635"/>
        <end position="645"/>
    </location>
</feature>